<dbReference type="OrthoDB" id="10072259at2759"/>
<evidence type="ECO:0000313" key="1">
    <source>
        <dbReference type="EMBL" id="KAG9475512.1"/>
    </source>
</evidence>
<sequence length="204" mass="23761">MFLAGLFGWNDPVGSAVKPAPRSSEELVTQTLMLELGTHLKRAEKQQRERLNEYRRMKNGVDYTWLASIPRRSYEISPGDQLELRDICSKIRPSQCGPAILRFRKLMLEFEPEAMEIPRLFRSVLQDHMTQENEQQKSQDGRWMKHKRTRSLATFSFKPSRLQVMPFQLEESQDSDIEGQQVASCRARSKSMPAFNMMTEEDCD</sequence>
<dbReference type="Pfam" id="PF14473">
    <property type="entry name" value="RD3"/>
    <property type="match status" value="1"/>
</dbReference>
<proteinExistence type="predicted"/>
<evidence type="ECO:0008006" key="3">
    <source>
        <dbReference type="Google" id="ProtNLM"/>
    </source>
</evidence>
<evidence type="ECO:0000313" key="2">
    <source>
        <dbReference type="Proteomes" id="UP000770717"/>
    </source>
</evidence>
<reference evidence="1" key="1">
    <citation type="thesis" date="2020" institute="ProQuest LLC" country="789 East Eisenhower Parkway, Ann Arbor, MI, USA">
        <title>Comparative Genomics and Chromosome Evolution.</title>
        <authorList>
            <person name="Mudd A.B."/>
        </authorList>
    </citation>
    <scope>NUCLEOTIDE SEQUENCE</scope>
    <source>
        <strain evidence="1">HN-11 Male</strain>
        <tissue evidence="1">Kidney and liver</tissue>
    </source>
</reference>
<dbReference type="InterPro" id="IPR028092">
    <property type="entry name" value="RD3"/>
</dbReference>
<protein>
    <recommendedName>
        <fullName evidence="3">Protein RD3</fullName>
    </recommendedName>
</protein>
<dbReference type="PANTHER" id="PTHR28489">
    <property type="entry name" value="RENTINAL DEGENERATION 3-LIKE"/>
    <property type="match status" value="1"/>
</dbReference>
<gene>
    <name evidence="1" type="ORF">GDO78_003749</name>
</gene>
<keyword evidence="2" id="KW-1185">Reference proteome</keyword>
<dbReference type="EMBL" id="WNTK01000012">
    <property type="protein sequence ID" value="KAG9475512.1"/>
    <property type="molecule type" value="Genomic_DNA"/>
</dbReference>
<comment type="caution">
    <text evidence="1">The sequence shown here is derived from an EMBL/GenBank/DDBJ whole genome shotgun (WGS) entry which is preliminary data.</text>
</comment>
<accession>A0A8J6ETS8</accession>
<dbReference type="AlphaFoldDB" id="A0A8J6ETS8"/>
<name>A0A8J6ETS8_ELECQ</name>
<organism evidence="1 2">
    <name type="scientific">Eleutherodactylus coqui</name>
    <name type="common">Puerto Rican coqui</name>
    <dbReference type="NCBI Taxonomy" id="57060"/>
    <lineage>
        <taxon>Eukaryota</taxon>
        <taxon>Metazoa</taxon>
        <taxon>Chordata</taxon>
        <taxon>Craniata</taxon>
        <taxon>Vertebrata</taxon>
        <taxon>Euteleostomi</taxon>
        <taxon>Amphibia</taxon>
        <taxon>Batrachia</taxon>
        <taxon>Anura</taxon>
        <taxon>Neobatrachia</taxon>
        <taxon>Hyloidea</taxon>
        <taxon>Eleutherodactylidae</taxon>
        <taxon>Eleutherodactylinae</taxon>
        <taxon>Eleutherodactylus</taxon>
        <taxon>Eleutherodactylus</taxon>
    </lineage>
</organism>
<dbReference type="PANTHER" id="PTHR28489:SF4">
    <property type="entry name" value="PROTEIN RD3-LIKE"/>
    <property type="match status" value="1"/>
</dbReference>
<dbReference type="Proteomes" id="UP000770717">
    <property type="component" value="Unassembled WGS sequence"/>
</dbReference>